<dbReference type="AlphaFoldDB" id="A0A1M7L877"/>
<evidence type="ECO:0000313" key="2">
    <source>
        <dbReference type="Proteomes" id="UP000184184"/>
    </source>
</evidence>
<keyword evidence="2" id="KW-1185">Reference proteome</keyword>
<proteinExistence type="predicted"/>
<protein>
    <submittedName>
        <fullName evidence="1">Chorismate lyase</fullName>
    </submittedName>
</protein>
<keyword evidence="1" id="KW-0456">Lyase</keyword>
<accession>A0A1M7L877</accession>
<dbReference type="EMBL" id="FRCZ01000001">
    <property type="protein sequence ID" value="SHM73727.1"/>
    <property type="molecule type" value="Genomic_DNA"/>
</dbReference>
<name>A0A1M7L877_9BACI</name>
<dbReference type="InterPro" id="IPR002800">
    <property type="entry name" value="Rv2949c-like"/>
</dbReference>
<dbReference type="Pfam" id="PF01947">
    <property type="entry name" value="Rv2949c-like"/>
    <property type="match status" value="1"/>
</dbReference>
<dbReference type="STRING" id="1027249.SAMN05216179_0963"/>
<dbReference type="OrthoDB" id="2832837at2"/>
<dbReference type="RefSeq" id="WP_073200114.1">
    <property type="nucleotide sequence ID" value="NZ_FRCZ01000001.1"/>
</dbReference>
<reference evidence="1 2" key="1">
    <citation type="submission" date="2016-11" db="EMBL/GenBank/DDBJ databases">
        <authorList>
            <person name="Jaros S."/>
            <person name="Januszkiewicz K."/>
            <person name="Wedrychowicz H."/>
        </authorList>
    </citation>
    <scope>NUCLEOTIDE SEQUENCE [LARGE SCALE GENOMIC DNA]</scope>
    <source>
        <strain evidence="1 2">CGMCC 1.10681</strain>
    </source>
</reference>
<sequence length="188" mass="21803">MRDSHVERVLQRLLFDLLLVTDGRTTDILETLLNEKVRVEVIRQEQIANEDVNLLGQSSGGPYYIRESILVGEESRLVVSHNIALVYSKHVPKALYESLAHQQEGIGKAINSLSVRTFRKVLDSGFINETDTTDLFQRPVTIQFANPDQRLPYKRYYIYFGRSPGIQMLEYYHPNLISHRLEQELKKE</sequence>
<dbReference type="SUPFAM" id="SSF64288">
    <property type="entry name" value="Chorismate lyase-like"/>
    <property type="match status" value="1"/>
</dbReference>
<gene>
    <name evidence="1" type="ORF">SAMN05216179_0963</name>
</gene>
<organism evidence="1 2">
    <name type="scientific">Gracilibacillus kekensis</name>
    <dbReference type="NCBI Taxonomy" id="1027249"/>
    <lineage>
        <taxon>Bacteria</taxon>
        <taxon>Bacillati</taxon>
        <taxon>Bacillota</taxon>
        <taxon>Bacilli</taxon>
        <taxon>Bacillales</taxon>
        <taxon>Bacillaceae</taxon>
        <taxon>Gracilibacillus</taxon>
    </lineage>
</organism>
<evidence type="ECO:0000313" key="1">
    <source>
        <dbReference type="EMBL" id="SHM73727.1"/>
    </source>
</evidence>
<dbReference type="GO" id="GO:0016829">
    <property type="term" value="F:lyase activity"/>
    <property type="evidence" value="ECO:0007669"/>
    <property type="project" value="UniProtKB-KW"/>
</dbReference>
<dbReference type="InterPro" id="IPR028978">
    <property type="entry name" value="Chorismate_lyase_/UTRA_dom_sf"/>
</dbReference>
<dbReference type="Gene3D" id="3.40.1410.10">
    <property type="entry name" value="Chorismate lyase-like"/>
    <property type="match status" value="1"/>
</dbReference>
<dbReference type="Proteomes" id="UP000184184">
    <property type="component" value="Unassembled WGS sequence"/>
</dbReference>